<gene>
    <name evidence="1" type="ORF">C9I28_00480</name>
</gene>
<dbReference type="KEGG" id="masz:C9I28_00480"/>
<protein>
    <submittedName>
        <fullName evidence="1">Uncharacterized protein</fullName>
    </submittedName>
</protein>
<dbReference type="OrthoDB" id="6889661at2"/>
<dbReference type="AlphaFoldDB" id="A0A2R4CHQ9"/>
<name>A0A2R4CHQ9_9BURK</name>
<dbReference type="EMBL" id="CP028324">
    <property type="protein sequence ID" value="AVR98988.1"/>
    <property type="molecule type" value="Genomic_DNA"/>
</dbReference>
<reference evidence="1 2" key="1">
    <citation type="submission" date="2018-03" db="EMBL/GenBank/DDBJ databases">
        <title>Massilia armeniaca sp. nov., isolated from desert soil.</title>
        <authorList>
            <person name="Huang H."/>
            <person name="Ren M."/>
        </authorList>
    </citation>
    <scope>NUCLEOTIDE SEQUENCE [LARGE SCALE GENOMIC DNA]</scope>
    <source>
        <strain evidence="1 2">ZMN-3</strain>
    </source>
</reference>
<evidence type="ECO:0000313" key="1">
    <source>
        <dbReference type="EMBL" id="AVR98988.1"/>
    </source>
</evidence>
<accession>A0A2R4CHQ9</accession>
<evidence type="ECO:0000313" key="2">
    <source>
        <dbReference type="Proteomes" id="UP000240505"/>
    </source>
</evidence>
<proteinExistence type="predicted"/>
<organism evidence="1 2">
    <name type="scientific">Pseudoduganella armeniaca</name>
    <dbReference type="NCBI Taxonomy" id="2072590"/>
    <lineage>
        <taxon>Bacteria</taxon>
        <taxon>Pseudomonadati</taxon>
        <taxon>Pseudomonadota</taxon>
        <taxon>Betaproteobacteria</taxon>
        <taxon>Burkholderiales</taxon>
        <taxon>Oxalobacteraceae</taxon>
        <taxon>Telluria group</taxon>
        <taxon>Pseudoduganella</taxon>
    </lineage>
</organism>
<dbReference type="RefSeq" id="WP_107144313.1">
    <property type="nucleotide sequence ID" value="NZ_CP028324.1"/>
</dbReference>
<keyword evidence="2" id="KW-1185">Reference proteome</keyword>
<sequence length="140" mass="14988">MTTFYGYFKENMEALGLPAPESLFGTLQTAVGNAAIFVTHIDRYGTRITVGELIGAGTRLEKLGTVATLSAAFYVGAVIGSIAVATGRTLSGGTSIADVLLMARQQGLHRAWLVTALRRWPGTYREVPGRRAYRLLTVGP</sequence>
<dbReference type="Proteomes" id="UP000240505">
    <property type="component" value="Chromosome"/>
</dbReference>